<dbReference type="Gene3D" id="1.25.40.10">
    <property type="entry name" value="Tetratricopeptide repeat domain"/>
    <property type="match status" value="1"/>
</dbReference>
<dbReference type="EMBL" id="CACTIH010003885">
    <property type="protein sequence ID" value="CAA2986750.1"/>
    <property type="molecule type" value="Genomic_DNA"/>
</dbReference>
<proteinExistence type="predicted"/>
<accession>A0A8S0S526</accession>
<dbReference type="Pfam" id="PF01535">
    <property type="entry name" value="PPR"/>
    <property type="match status" value="1"/>
</dbReference>
<reference evidence="3 4" key="1">
    <citation type="submission" date="2019-12" db="EMBL/GenBank/DDBJ databases">
        <authorList>
            <person name="Alioto T."/>
            <person name="Alioto T."/>
            <person name="Gomez Garrido J."/>
        </authorList>
    </citation>
    <scope>NUCLEOTIDE SEQUENCE [LARGE SCALE GENOMIC DNA]</scope>
</reference>
<dbReference type="PANTHER" id="PTHR47926">
    <property type="entry name" value="PENTATRICOPEPTIDE REPEAT-CONTAINING PROTEIN"/>
    <property type="match status" value="1"/>
</dbReference>
<gene>
    <name evidence="3" type="ORF">OLEA9_A096335</name>
</gene>
<dbReference type="InterPro" id="IPR046960">
    <property type="entry name" value="PPR_At4g14850-like_plant"/>
</dbReference>
<dbReference type="NCBIfam" id="TIGR00756">
    <property type="entry name" value="PPR"/>
    <property type="match status" value="1"/>
</dbReference>
<dbReference type="PROSITE" id="PS51375">
    <property type="entry name" value="PPR"/>
    <property type="match status" value="1"/>
</dbReference>
<sequence length="114" mass="12994">MLRNCATDLCFSEGRAIHGQIIRNETHPDSHLWVSLINFYAKCGALDISRHVLDQMPIKDVVSWTALISGFAALGHGIESFELFCEMRRENVSPNEFTFGNSIERLFNLFRFGD</sequence>
<name>A0A8S0S526_OLEEU</name>
<evidence type="ECO:0000256" key="1">
    <source>
        <dbReference type="ARBA" id="ARBA00022737"/>
    </source>
</evidence>
<evidence type="ECO:0000256" key="2">
    <source>
        <dbReference type="PROSITE-ProRule" id="PRU00708"/>
    </source>
</evidence>
<evidence type="ECO:0000313" key="4">
    <source>
        <dbReference type="Proteomes" id="UP000594638"/>
    </source>
</evidence>
<organism evidence="3 4">
    <name type="scientific">Olea europaea subsp. europaea</name>
    <dbReference type="NCBI Taxonomy" id="158383"/>
    <lineage>
        <taxon>Eukaryota</taxon>
        <taxon>Viridiplantae</taxon>
        <taxon>Streptophyta</taxon>
        <taxon>Embryophyta</taxon>
        <taxon>Tracheophyta</taxon>
        <taxon>Spermatophyta</taxon>
        <taxon>Magnoliopsida</taxon>
        <taxon>eudicotyledons</taxon>
        <taxon>Gunneridae</taxon>
        <taxon>Pentapetalae</taxon>
        <taxon>asterids</taxon>
        <taxon>lamiids</taxon>
        <taxon>Lamiales</taxon>
        <taxon>Oleaceae</taxon>
        <taxon>Oleeae</taxon>
        <taxon>Olea</taxon>
    </lineage>
</organism>
<keyword evidence="1" id="KW-0677">Repeat</keyword>
<protein>
    <submittedName>
        <fullName evidence="3">Pentatricopeptide repeat-containing protein At3g13770, mitochondrial</fullName>
    </submittedName>
</protein>
<feature type="repeat" description="PPR" evidence="2">
    <location>
        <begin position="60"/>
        <end position="94"/>
    </location>
</feature>
<dbReference type="Proteomes" id="UP000594638">
    <property type="component" value="Unassembled WGS sequence"/>
</dbReference>
<comment type="caution">
    <text evidence="3">The sequence shown here is derived from an EMBL/GenBank/DDBJ whole genome shotgun (WGS) entry which is preliminary data.</text>
</comment>
<dbReference type="Gramene" id="OE9A096335T1">
    <property type="protein sequence ID" value="OE9A096335C1"/>
    <property type="gene ID" value="OE9A096335"/>
</dbReference>
<keyword evidence="4" id="KW-1185">Reference proteome</keyword>
<dbReference type="Pfam" id="PF13041">
    <property type="entry name" value="PPR_2"/>
    <property type="match status" value="1"/>
</dbReference>
<dbReference type="InterPro" id="IPR011990">
    <property type="entry name" value="TPR-like_helical_dom_sf"/>
</dbReference>
<evidence type="ECO:0000313" key="3">
    <source>
        <dbReference type="EMBL" id="CAA2986750.1"/>
    </source>
</evidence>
<dbReference type="GO" id="GO:0003723">
    <property type="term" value="F:RNA binding"/>
    <property type="evidence" value="ECO:0007669"/>
    <property type="project" value="InterPro"/>
</dbReference>
<dbReference type="OrthoDB" id="886439at2759"/>
<dbReference type="AlphaFoldDB" id="A0A8S0S526"/>
<dbReference type="InterPro" id="IPR002885">
    <property type="entry name" value="PPR_rpt"/>
</dbReference>
<dbReference type="GO" id="GO:0009451">
    <property type="term" value="P:RNA modification"/>
    <property type="evidence" value="ECO:0007669"/>
    <property type="project" value="InterPro"/>
</dbReference>